<dbReference type="PANTHER" id="PTHR30616">
    <property type="entry name" value="UNCHARACTERIZED PROTEIN YFIH"/>
    <property type="match status" value="1"/>
</dbReference>
<evidence type="ECO:0000256" key="2">
    <source>
        <dbReference type="ARBA" id="ARBA00003215"/>
    </source>
</evidence>
<comment type="catalytic activity">
    <reaction evidence="10">
        <text>adenosine + phosphate = alpha-D-ribose 1-phosphate + adenine</text>
        <dbReference type="Rhea" id="RHEA:27642"/>
        <dbReference type="ChEBI" id="CHEBI:16335"/>
        <dbReference type="ChEBI" id="CHEBI:16708"/>
        <dbReference type="ChEBI" id="CHEBI:43474"/>
        <dbReference type="ChEBI" id="CHEBI:57720"/>
        <dbReference type="EC" id="2.4.2.1"/>
    </reaction>
    <physiologicalReaction direction="left-to-right" evidence="10">
        <dbReference type="Rhea" id="RHEA:27643"/>
    </physiologicalReaction>
</comment>
<accession>A0A7K3LQF4</accession>
<dbReference type="GO" id="GO:0016787">
    <property type="term" value="F:hydrolase activity"/>
    <property type="evidence" value="ECO:0007669"/>
    <property type="project" value="UniProtKB-KW"/>
</dbReference>
<dbReference type="Proteomes" id="UP000466307">
    <property type="component" value="Unassembled WGS sequence"/>
</dbReference>
<evidence type="ECO:0000256" key="5">
    <source>
        <dbReference type="ARBA" id="ARBA00022723"/>
    </source>
</evidence>
<dbReference type="GO" id="GO:0005507">
    <property type="term" value="F:copper ion binding"/>
    <property type="evidence" value="ECO:0007669"/>
    <property type="project" value="TreeGrafter"/>
</dbReference>
<keyword evidence="8" id="KW-0186">Copper</keyword>
<dbReference type="Gene3D" id="3.60.140.10">
    <property type="entry name" value="CNF1/YfiH-like putative cysteine hydrolases"/>
    <property type="match status" value="1"/>
</dbReference>
<dbReference type="SUPFAM" id="SSF64438">
    <property type="entry name" value="CNF1/YfiH-like putative cysteine hydrolases"/>
    <property type="match status" value="1"/>
</dbReference>
<organism evidence="14 15">
    <name type="scientific">Gordonia desulfuricans</name>
    <dbReference type="NCBI Taxonomy" id="89051"/>
    <lineage>
        <taxon>Bacteria</taxon>
        <taxon>Bacillati</taxon>
        <taxon>Actinomycetota</taxon>
        <taxon>Actinomycetes</taxon>
        <taxon>Mycobacteriales</taxon>
        <taxon>Gordoniaceae</taxon>
        <taxon>Gordonia</taxon>
    </lineage>
</organism>
<evidence type="ECO:0000256" key="8">
    <source>
        <dbReference type="ARBA" id="ARBA00023008"/>
    </source>
</evidence>
<evidence type="ECO:0000256" key="1">
    <source>
        <dbReference type="ARBA" id="ARBA00000553"/>
    </source>
</evidence>
<gene>
    <name evidence="14" type="primary">pgeF</name>
    <name evidence="14" type="ORF">GYA93_13020</name>
</gene>
<keyword evidence="5" id="KW-0479">Metal-binding</keyword>
<keyword evidence="6" id="KW-0378">Hydrolase</keyword>
<evidence type="ECO:0000256" key="10">
    <source>
        <dbReference type="ARBA" id="ARBA00048968"/>
    </source>
</evidence>
<dbReference type="GO" id="GO:0017061">
    <property type="term" value="F:S-methyl-5-thioadenosine phosphorylase activity"/>
    <property type="evidence" value="ECO:0007669"/>
    <property type="project" value="UniProtKB-EC"/>
</dbReference>
<dbReference type="NCBIfam" id="TIGR00726">
    <property type="entry name" value="peptidoglycan editing factor PgeF"/>
    <property type="match status" value="1"/>
</dbReference>
<evidence type="ECO:0000256" key="7">
    <source>
        <dbReference type="ARBA" id="ARBA00022833"/>
    </source>
</evidence>
<dbReference type="Pfam" id="PF02578">
    <property type="entry name" value="Cu-oxidase_4"/>
    <property type="match status" value="1"/>
</dbReference>
<comment type="catalytic activity">
    <reaction evidence="11">
        <text>S-methyl-5'-thioadenosine + phosphate = 5-(methylsulfanyl)-alpha-D-ribose 1-phosphate + adenine</text>
        <dbReference type="Rhea" id="RHEA:11852"/>
        <dbReference type="ChEBI" id="CHEBI:16708"/>
        <dbReference type="ChEBI" id="CHEBI:17509"/>
        <dbReference type="ChEBI" id="CHEBI:43474"/>
        <dbReference type="ChEBI" id="CHEBI:58533"/>
        <dbReference type="EC" id="2.4.2.28"/>
    </reaction>
    <physiologicalReaction direction="left-to-right" evidence="11">
        <dbReference type="Rhea" id="RHEA:11853"/>
    </physiologicalReaction>
</comment>
<evidence type="ECO:0000256" key="3">
    <source>
        <dbReference type="ARBA" id="ARBA00007353"/>
    </source>
</evidence>
<dbReference type="InterPro" id="IPR003730">
    <property type="entry name" value="Cu_polyphenol_OxRdtase"/>
</dbReference>
<sequence>MTRSERTPGGTESTTGADGAEPAARTRRVITTRAGGVSRAPYDSFNLGDHVGDDPAAVGANRSRLASQIGLPDDSVIWMEQIHSRNVTVVDDTTAQTAPRKDGWITLPATDALVTTTPGLALAVLSADCVPVLLSDDEAGVIAGVHAGRVGARIGIVPAVLRVMIGLGARPERIGAFLGPAASGERYEVPDAMQRDVEEHLPGSACRTRQGTAGLDLRAGLRRQLLAAGVGAVAVDPRCTITDGALFSHRRQAPTGRLASVIWIDPETGRAGTDPEGTPQP</sequence>
<dbReference type="CDD" id="cd16833">
    <property type="entry name" value="YfiH"/>
    <property type="match status" value="1"/>
</dbReference>
<evidence type="ECO:0000256" key="11">
    <source>
        <dbReference type="ARBA" id="ARBA00049893"/>
    </source>
</evidence>
<evidence type="ECO:0000313" key="14">
    <source>
        <dbReference type="EMBL" id="NDK90492.1"/>
    </source>
</evidence>
<evidence type="ECO:0000256" key="12">
    <source>
        <dbReference type="RuleBase" id="RU361274"/>
    </source>
</evidence>
<evidence type="ECO:0000313" key="15">
    <source>
        <dbReference type="Proteomes" id="UP000466307"/>
    </source>
</evidence>
<evidence type="ECO:0000256" key="9">
    <source>
        <dbReference type="ARBA" id="ARBA00047989"/>
    </source>
</evidence>
<dbReference type="PANTHER" id="PTHR30616:SF2">
    <property type="entry name" value="PURINE NUCLEOSIDE PHOSPHORYLASE LACC1"/>
    <property type="match status" value="1"/>
</dbReference>
<dbReference type="InterPro" id="IPR011324">
    <property type="entry name" value="Cytotoxic_necrot_fac-like_cat"/>
</dbReference>
<comment type="similarity">
    <text evidence="3 12">Belongs to the purine nucleoside phosphorylase YfiH/LACC1 family.</text>
</comment>
<comment type="catalytic activity">
    <reaction evidence="1">
        <text>inosine + phosphate = alpha-D-ribose 1-phosphate + hypoxanthine</text>
        <dbReference type="Rhea" id="RHEA:27646"/>
        <dbReference type="ChEBI" id="CHEBI:17368"/>
        <dbReference type="ChEBI" id="CHEBI:17596"/>
        <dbReference type="ChEBI" id="CHEBI:43474"/>
        <dbReference type="ChEBI" id="CHEBI:57720"/>
        <dbReference type="EC" id="2.4.2.1"/>
    </reaction>
    <physiologicalReaction direction="left-to-right" evidence="1">
        <dbReference type="Rhea" id="RHEA:27647"/>
    </physiologicalReaction>
</comment>
<proteinExistence type="inferred from homology"/>
<evidence type="ECO:0000256" key="4">
    <source>
        <dbReference type="ARBA" id="ARBA00022679"/>
    </source>
</evidence>
<evidence type="ECO:0000256" key="13">
    <source>
        <dbReference type="SAM" id="MobiDB-lite"/>
    </source>
</evidence>
<comment type="caution">
    <text evidence="14">The sequence shown here is derived from an EMBL/GenBank/DDBJ whole genome shotgun (WGS) entry which is preliminary data.</text>
</comment>
<evidence type="ECO:0000256" key="6">
    <source>
        <dbReference type="ARBA" id="ARBA00022801"/>
    </source>
</evidence>
<reference evidence="14 15" key="1">
    <citation type="submission" date="2020-01" db="EMBL/GenBank/DDBJ databases">
        <title>Investigation of new actinobacteria for the biodesulphurisation of diesel fuel.</title>
        <authorList>
            <person name="Athi Narayanan S.M."/>
        </authorList>
    </citation>
    <scope>NUCLEOTIDE SEQUENCE [LARGE SCALE GENOMIC DNA]</scope>
    <source>
        <strain evidence="14 15">213E</strain>
    </source>
</reference>
<dbReference type="EMBL" id="JAADZU010000039">
    <property type="protein sequence ID" value="NDK90492.1"/>
    <property type="molecule type" value="Genomic_DNA"/>
</dbReference>
<keyword evidence="15" id="KW-1185">Reference proteome</keyword>
<dbReference type="RefSeq" id="WP_083533931.1">
    <property type="nucleotide sequence ID" value="NZ_JAADZU010000039.1"/>
</dbReference>
<keyword evidence="7" id="KW-0862">Zinc</keyword>
<protein>
    <recommendedName>
        <fullName evidence="12">Purine nucleoside phosphorylase</fullName>
    </recommendedName>
</protein>
<feature type="region of interest" description="Disordered" evidence="13">
    <location>
        <begin position="1"/>
        <end position="32"/>
    </location>
</feature>
<comment type="catalytic activity">
    <reaction evidence="9">
        <text>adenosine + H2O + H(+) = inosine + NH4(+)</text>
        <dbReference type="Rhea" id="RHEA:24408"/>
        <dbReference type="ChEBI" id="CHEBI:15377"/>
        <dbReference type="ChEBI" id="CHEBI:15378"/>
        <dbReference type="ChEBI" id="CHEBI:16335"/>
        <dbReference type="ChEBI" id="CHEBI:17596"/>
        <dbReference type="ChEBI" id="CHEBI:28938"/>
        <dbReference type="EC" id="3.5.4.4"/>
    </reaction>
    <physiologicalReaction direction="left-to-right" evidence="9">
        <dbReference type="Rhea" id="RHEA:24409"/>
    </physiologicalReaction>
</comment>
<name>A0A7K3LQF4_9ACTN</name>
<keyword evidence="4" id="KW-0808">Transferase</keyword>
<comment type="function">
    <text evidence="2">Purine nucleoside enzyme that catalyzes the phosphorolysis of adenosine and inosine nucleosides, yielding D-ribose 1-phosphate and the respective free bases, adenine and hypoxanthine. Also catalyzes the phosphorolysis of S-methyl-5'-thioadenosine into adenine and S-methyl-5-thio-alpha-D-ribose 1-phosphate. Also has adenosine deaminase activity.</text>
</comment>
<dbReference type="AlphaFoldDB" id="A0A7K3LQF4"/>
<dbReference type="InterPro" id="IPR038371">
    <property type="entry name" value="Cu_polyphenol_OxRdtase_sf"/>
</dbReference>